<gene>
    <name evidence="1" type="ORF">TU35_005835</name>
</gene>
<dbReference type="EMBL" id="JZWT02000013">
    <property type="protein sequence ID" value="MFB6490750.1"/>
    <property type="molecule type" value="Genomic_DNA"/>
</dbReference>
<comment type="caution">
    <text evidence="1">The sequence shown here is derived from an EMBL/GenBank/DDBJ whole genome shotgun (WGS) entry which is preliminary data.</text>
</comment>
<evidence type="ECO:0000313" key="1">
    <source>
        <dbReference type="EMBL" id="MFB6490750.1"/>
    </source>
</evidence>
<proteinExistence type="predicted"/>
<protein>
    <submittedName>
        <fullName evidence="1">Acetate--CoA ligase family protein</fullName>
    </submittedName>
</protein>
<reference evidence="1" key="1">
    <citation type="submission" date="2024-07" db="EMBL/GenBank/DDBJ databases">
        <title>Metagenome and Metagenome-Assembled Genomes of Archaea from a hot spring from the geothermal field of Los Azufres, Mexico.</title>
        <authorList>
            <person name="Marin-Paredes R."/>
            <person name="Martinez-Romero E."/>
            <person name="Servin-Garciduenas L.E."/>
        </authorList>
    </citation>
    <scope>NUCLEOTIDE SEQUENCE</scope>
</reference>
<sequence length="457" mass="48822">MVLDVFYPRSVAVIGASLRQNSIGYVIARQLLRRFKGEVFLVNPGYKAGSIEGREVVFYSSVLEIGDEVDLAVVATPYRVVPQVVEELGRKGVKAAVIVSGGFAEVGNEELEREVVEVARKYGVRVLGPNCVGIYNGFNGLDTMFLPEERALRPPAGPIAFISQSGAVMTAALDWAAAQGIGVGLAVNLGNKADVDEAEVLEYLAEADDIKAVAIYLEGFRRRGEARRFLEAAKKASAKKPVIAYKAGRSPAAQRAVKSHTAALAGSYEMYRALFRQAGIIEADDLYELFEIAQAFALSPQPEGGRVLVVTTSGGMGVQVVDALTSLGLETPPLSEDVKKRLREAVPSFASLENPVDLTGSATAEQIEAVLDAALGRYDMAVVVAFAHPPGIDVDKLADAIIKAAASGKPVAAISVGGSPAIKGLEARLRGRVPLYNSPWRAARALWALLHYKYLRQ</sequence>
<name>A0ACC6V290_9CREN</name>
<keyword evidence="1" id="KW-0436">Ligase</keyword>
<evidence type="ECO:0000313" key="2">
    <source>
        <dbReference type="Proteomes" id="UP000033636"/>
    </source>
</evidence>
<dbReference type="Proteomes" id="UP000033636">
    <property type="component" value="Unassembled WGS sequence"/>
</dbReference>
<organism evidence="1 2">
    <name type="scientific">Thermoproteus sp. AZ2</name>
    <dbReference type="NCBI Taxonomy" id="1609232"/>
    <lineage>
        <taxon>Archaea</taxon>
        <taxon>Thermoproteota</taxon>
        <taxon>Thermoprotei</taxon>
        <taxon>Thermoproteales</taxon>
        <taxon>Thermoproteaceae</taxon>
        <taxon>Thermoproteus</taxon>
    </lineage>
</organism>
<accession>A0ACC6V290</accession>